<keyword evidence="8" id="KW-0966">Cell projection</keyword>
<dbReference type="OMA" id="HNAISYW"/>
<feature type="binding site" evidence="9">
    <location>
        <position position="11"/>
    </location>
    <ligand>
        <name>ATP</name>
        <dbReference type="ChEBI" id="CHEBI:30616"/>
    </ligand>
</feature>
<evidence type="ECO:0000313" key="13">
    <source>
        <dbReference type="Proteomes" id="UP000007799"/>
    </source>
</evidence>
<keyword evidence="13" id="KW-1185">Reference proteome</keyword>
<comment type="subcellular location">
    <subcellularLocation>
        <location evidence="1">Cell projection</location>
        <location evidence="1">Cilium</location>
    </subcellularLocation>
</comment>
<evidence type="ECO:0000256" key="7">
    <source>
        <dbReference type="ARBA" id="ARBA00023080"/>
    </source>
</evidence>
<keyword evidence="12" id="KW-0418">Kinase</keyword>
<evidence type="ECO:0000256" key="4">
    <source>
        <dbReference type="ARBA" id="ARBA00022723"/>
    </source>
</evidence>
<dbReference type="InterPro" id="IPR036850">
    <property type="entry name" value="NDK-like_dom_sf"/>
</dbReference>
<dbReference type="RefSeq" id="XP_004993268.1">
    <property type="nucleotide sequence ID" value="XM_004993211.1"/>
</dbReference>
<gene>
    <name evidence="12" type="ORF">PTSG_06379</name>
</gene>
<dbReference type="OrthoDB" id="1729737at2759"/>
<name>F2UCR1_SALR5</name>
<feature type="binding site" evidence="9">
    <location>
        <position position="105"/>
    </location>
    <ligand>
        <name>ATP</name>
        <dbReference type="ChEBI" id="CHEBI:30616"/>
    </ligand>
</feature>
<feature type="active site" description="Pros-phosphohistidine intermediate" evidence="9">
    <location>
        <position position="118"/>
    </location>
</feature>
<dbReference type="AlphaFoldDB" id="F2UCR1"/>
<dbReference type="Pfam" id="PF05186">
    <property type="entry name" value="Dpy-30"/>
    <property type="match status" value="1"/>
</dbReference>
<keyword evidence="3" id="KW-0963">Cytoplasm</keyword>
<dbReference type="Proteomes" id="UP000007799">
    <property type="component" value="Unassembled WGS sequence"/>
</dbReference>
<sequence length="169" mass="18820">MVLEQTLAIIKPDAVHRSYEILDDIVARGFTILRKRRVRISPEQANEFYAEHYGKEFFPRLIGFMSSGPIMVLVLAKADAITSWREALGPTSSEKARDTAPASLRAKYGTDNTRNALHGSDSLVSAMREIKFFFPETPVASSSDAGEAREYLEKQVNPTLIRGLTALCK</sequence>
<dbReference type="FunCoup" id="F2UCR1">
    <property type="interactions" value="16"/>
</dbReference>
<evidence type="ECO:0000256" key="1">
    <source>
        <dbReference type="ARBA" id="ARBA00004138"/>
    </source>
</evidence>
<evidence type="ECO:0000256" key="6">
    <source>
        <dbReference type="ARBA" id="ARBA00022842"/>
    </source>
</evidence>
<dbReference type="InterPro" id="IPR001564">
    <property type="entry name" value="Nucleoside_diP_kinase"/>
</dbReference>
<proteinExistence type="inferred from homology"/>
<dbReference type="InterPro" id="IPR023005">
    <property type="entry name" value="Nucleoside_diP_kinase_AS"/>
</dbReference>
<dbReference type="GO" id="GO:0006228">
    <property type="term" value="P:UTP biosynthetic process"/>
    <property type="evidence" value="ECO:0007669"/>
    <property type="project" value="InterPro"/>
</dbReference>
<dbReference type="KEGG" id="sre:PTSG_06379"/>
<comment type="similarity">
    <text evidence="2 9 10">Belongs to the NDK family.</text>
</comment>
<dbReference type="GO" id="GO:0005929">
    <property type="term" value="C:cilium"/>
    <property type="evidence" value="ECO:0007669"/>
    <property type="project" value="UniProtKB-SubCell"/>
</dbReference>
<evidence type="ECO:0000256" key="9">
    <source>
        <dbReference type="PROSITE-ProRule" id="PRU00706"/>
    </source>
</evidence>
<dbReference type="GO" id="GO:0016787">
    <property type="term" value="F:hydrolase activity"/>
    <property type="evidence" value="ECO:0007669"/>
    <property type="project" value="UniProtKB-KW"/>
</dbReference>
<dbReference type="InParanoid" id="F2UCR1"/>
<keyword evidence="12" id="KW-0808">Transferase</keyword>
<dbReference type="PANTHER" id="PTHR46161">
    <property type="entry name" value="NUCLEOSIDE DIPHOSPHATE KINASE"/>
    <property type="match status" value="1"/>
</dbReference>
<dbReference type="GO" id="GO:0004550">
    <property type="term" value="F:nucleoside diphosphate kinase activity"/>
    <property type="evidence" value="ECO:0007669"/>
    <property type="project" value="InterPro"/>
</dbReference>
<dbReference type="InterPro" id="IPR034907">
    <property type="entry name" value="NDK-like_dom"/>
</dbReference>
<keyword evidence="6" id="KW-0460">Magnesium</keyword>
<evidence type="ECO:0000259" key="11">
    <source>
        <dbReference type="SMART" id="SM00562"/>
    </source>
</evidence>
<dbReference type="CDD" id="cd22970">
    <property type="entry name" value="DD_NDKH5-like"/>
    <property type="match status" value="1"/>
</dbReference>
<dbReference type="FunFam" id="3.30.70.141:FF:000010">
    <property type="entry name" value="Nucleoside diphosphate kinase 7"/>
    <property type="match status" value="1"/>
</dbReference>
<dbReference type="Gene3D" id="3.30.70.141">
    <property type="entry name" value="Nucleoside diphosphate kinase-like domain"/>
    <property type="match status" value="1"/>
</dbReference>
<dbReference type="SUPFAM" id="SSF54919">
    <property type="entry name" value="Nucleoside diphosphate kinase, NDK"/>
    <property type="match status" value="1"/>
</dbReference>
<dbReference type="PANTHER" id="PTHR46161:SF1">
    <property type="entry name" value="NUCLEOSIDE DIPHOSPHATE KINASE HOMOLOG 5"/>
    <property type="match status" value="1"/>
</dbReference>
<keyword evidence="4" id="KW-0479">Metal-binding</keyword>
<evidence type="ECO:0000256" key="3">
    <source>
        <dbReference type="ARBA" id="ARBA00022490"/>
    </source>
</evidence>
<reference evidence="12" key="1">
    <citation type="submission" date="2009-08" db="EMBL/GenBank/DDBJ databases">
        <title>Annotation of Salpingoeca rosetta.</title>
        <authorList>
            <consortium name="The Broad Institute Genome Sequencing Platform"/>
            <person name="Russ C."/>
            <person name="Cuomo C."/>
            <person name="Burger G."/>
            <person name="Gray M.W."/>
            <person name="Holland P.W.H."/>
            <person name="King N."/>
            <person name="Lang F.B.F."/>
            <person name="Roger A.J."/>
            <person name="Ruiz-Trillo I."/>
            <person name="Young S.K."/>
            <person name="Zeng Q."/>
            <person name="Gargeya S."/>
            <person name="Alvarado L."/>
            <person name="Berlin A."/>
            <person name="Chapman S.B."/>
            <person name="Chen Z."/>
            <person name="Freedman E."/>
            <person name="Gellesch M."/>
            <person name="Goldberg J."/>
            <person name="Griggs A."/>
            <person name="Gujja S."/>
            <person name="Heilman E."/>
            <person name="Heiman D."/>
            <person name="Howarth C."/>
            <person name="Mehta T."/>
            <person name="Neiman D."/>
            <person name="Pearson M."/>
            <person name="Roberts A."/>
            <person name="Saif S."/>
            <person name="Shea T."/>
            <person name="Shenoy N."/>
            <person name="Sisk P."/>
            <person name="Stolte C."/>
            <person name="Sykes S."/>
            <person name="White J."/>
            <person name="Yandava C."/>
            <person name="Haas B."/>
            <person name="Nusbaum C."/>
            <person name="Birren B."/>
        </authorList>
    </citation>
    <scope>NUCLEOTIDE SEQUENCE [LARGE SCALE GENOMIC DNA]</scope>
    <source>
        <strain evidence="12">ATCC 50818</strain>
    </source>
</reference>
<dbReference type="EMBL" id="GL832968">
    <property type="protein sequence ID" value="EGD74368.1"/>
    <property type="molecule type" value="Genomic_DNA"/>
</dbReference>
<evidence type="ECO:0000256" key="8">
    <source>
        <dbReference type="ARBA" id="ARBA00023273"/>
    </source>
</evidence>
<organism evidence="13">
    <name type="scientific">Salpingoeca rosetta (strain ATCC 50818 / BSB-021)</name>
    <dbReference type="NCBI Taxonomy" id="946362"/>
    <lineage>
        <taxon>Eukaryota</taxon>
        <taxon>Choanoflagellata</taxon>
        <taxon>Craspedida</taxon>
        <taxon>Salpingoecidae</taxon>
        <taxon>Salpingoeca</taxon>
    </lineage>
</organism>
<dbReference type="STRING" id="946362.F2UCR1"/>
<dbReference type="GO" id="GO:0006241">
    <property type="term" value="P:CTP biosynthetic process"/>
    <property type="evidence" value="ECO:0007669"/>
    <property type="project" value="InterPro"/>
</dbReference>
<evidence type="ECO:0000256" key="2">
    <source>
        <dbReference type="ARBA" id="ARBA00008142"/>
    </source>
</evidence>
<dbReference type="GO" id="GO:0006183">
    <property type="term" value="P:GTP biosynthetic process"/>
    <property type="evidence" value="ECO:0007669"/>
    <property type="project" value="InterPro"/>
</dbReference>
<evidence type="ECO:0000313" key="12">
    <source>
        <dbReference type="EMBL" id="EGD74368.1"/>
    </source>
</evidence>
<dbReference type="Pfam" id="PF00334">
    <property type="entry name" value="NDK"/>
    <property type="match status" value="1"/>
</dbReference>
<dbReference type="GeneID" id="16073843"/>
<evidence type="ECO:0000256" key="5">
    <source>
        <dbReference type="ARBA" id="ARBA00022801"/>
    </source>
</evidence>
<protein>
    <submittedName>
        <fullName evidence="12">Nucleoside diphosphate kinase</fullName>
    </submittedName>
</protein>
<evidence type="ECO:0000256" key="10">
    <source>
        <dbReference type="RuleBase" id="RU004011"/>
    </source>
</evidence>
<dbReference type="SMART" id="SM00562">
    <property type="entry name" value="NDK"/>
    <property type="match status" value="1"/>
</dbReference>
<dbReference type="GO" id="GO:0046872">
    <property type="term" value="F:metal ion binding"/>
    <property type="evidence" value="ECO:0007669"/>
    <property type="project" value="UniProtKB-KW"/>
</dbReference>
<accession>F2UCR1</accession>
<dbReference type="eggNOG" id="KOG0888">
    <property type="taxonomic scope" value="Eukaryota"/>
</dbReference>
<keyword evidence="7" id="KW-0546">Nucleotide metabolism</keyword>
<feature type="domain" description="Nucleoside diphosphate kinase-like" evidence="11">
    <location>
        <begin position="3"/>
        <end position="141"/>
    </location>
</feature>
<feature type="binding site" evidence="9">
    <location>
        <position position="57"/>
    </location>
    <ligand>
        <name>ATP</name>
        <dbReference type="ChEBI" id="CHEBI:30616"/>
    </ligand>
</feature>
<dbReference type="PROSITE" id="PS51374">
    <property type="entry name" value="NDPK_LIKE"/>
    <property type="match status" value="1"/>
</dbReference>
<keyword evidence="5" id="KW-0378">Hydrolase</keyword>
<dbReference type="InterPro" id="IPR007858">
    <property type="entry name" value="Dpy-30_motif"/>
</dbReference>
<feature type="binding site" evidence="9">
    <location>
        <position position="85"/>
    </location>
    <ligand>
        <name>ATP</name>
        <dbReference type="ChEBI" id="CHEBI:30616"/>
    </ligand>
</feature>
<dbReference type="PRINTS" id="PR01243">
    <property type="entry name" value="NUCDPKINASE"/>
</dbReference>
<feature type="binding site" evidence="9">
    <location>
        <position position="115"/>
    </location>
    <ligand>
        <name>ATP</name>
        <dbReference type="ChEBI" id="CHEBI:30616"/>
    </ligand>
</feature>
<feature type="non-terminal residue" evidence="12">
    <location>
        <position position="169"/>
    </location>
</feature>
<dbReference type="PROSITE" id="PS00469">
    <property type="entry name" value="NDPK"/>
    <property type="match status" value="1"/>
</dbReference>
<feature type="binding site" evidence="9">
    <location>
        <position position="91"/>
    </location>
    <ligand>
        <name>ATP</name>
        <dbReference type="ChEBI" id="CHEBI:30616"/>
    </ligand>
</feature>